<dbReference type="OrthoDB" id="1400091at2759"/>
<proteinExistence type="predicted"/>
<dbReference type="EMBL" id="JAKOGI010000116">
    <property type="protein sequence ID" value="KAJ8443573.1"/>
    <property type="molecule type" value="Genomic_DNA"/>
</dbReference>
<reference evidence="1" key="1">
    <citation type="submission" date="2022-04" db="EMBL/GenBank/DDBJ databases">
        <title>Carnegiea gigantea Genome sequencing and assembly v2.</title>
        <authorList>
            <person name="Copetti D."/>
            <person name="Sanderson M.J."/>
            <person name="Burquez A."/>
            <person name="Wojciechowski M.F."/>
        </authorList>
    </citation>
    <scope>NUCLEOTIDE SEQUENCE</scope>
    <source>
        <strain evidence="1">SGP5-SGP5p</strain>
        <tissue evidence="1">Aerial part</tissue>
    </source>
</reference>
<accession>A0A9Q1KHS6</accession>
<dbReference type="AlphaFoldDB" id="A0A9Q1KHS6"/>
<comment type="caution">
    <text evidence="1">The sequence shown here is derived from an EMBL/GenBank/DDBJ whole genome shotgun (WGS) entry which is preliminary data.</text>
</comment>
<organism evidence="1 2">
    <name type="scientific">Carnegiea gigantea</name>
    <dbReference type="NCBI Taxonomy" id="171969"/>
    <lineage>
        <taxon>Eukaryota</taxon>
        <taxon>Viridiplantae</taxon>
        <taxon>Streptophyta</taxon>
        <taxon>Embryophyta</taxon>
        <taxon>Tracheophyta</taxon>
        <taxon>Spermatophyta</taxon>
        <taxon>Magnoliopsida</taxon>
        <taxon>eudicotyledons</taxon>
        <taxon>Gunneridae</taxon>
        <taxon>Pentapetalae</taxon>
        <taxon>Caryophyllales</taxon>
        <taxon>Cactineae</taxon>
        <taxon>Cactaceae</taxon>
        <taxon>Cactoideae</taxon>
        <taxon>Echinocereeae</taxon>
        <taxon>Carnegiea</taxon>
    </lineage>
</organism>
<evidence type="ECO:0000313" key="2">
    <source>
        <dbReference type="Proteomes" id="UP001153076"/>
    </source>
</evidence>
<protein>
    <submittedName>
        <fullName evidence="1">Uncharacterized protein</fullName>
    </submittedName>
</protein>
<name>A0A9Q1KHS6_9CARY</name>
<keyword evidence="2" id="KW-1185">Reference proteome</keyword>
<dbReference type="Proteomes" id="UP001153076">
    <property type="component" value="Unassembled WGS sequence"/>
</dbReference>
<sequence length="189" mass="21208">MGMIHLLLCFGDKAKVRSIEVDFLIVDAPMAYNVILGWPTLHKAKAVIASYLLRLQFKANDRSVRKLQGDQRTAREYCLLSNWLLVERSAERGLVGPPPLGKKVRTALPALAEPLVTHMLPLAKPDRPRPEAVDRVEEILLDAIQDLQGSILRESVRPQDLQGSTSHKLIRVGCVGSWELDLNLFKNQE</sequence>
<evidence type="ECO:0000313" key="1">
    <source>
        <dbReference type="EMBL" id="KAJ8443573.1"/>
    </source>
</evidence>
<gene>
    <name evidence="1" type="ORF">Cgig2_020660</name>
</gene>